<dbReference type="GO" id="GO:1990281">
    <property type="term" value="C:efflux pump complex"/>
    <property type="evidence" value="ECO:0007669"/>
    <property type="project" value="TreeGrafter"/>
</dbReference>
<reference evidence="5" key="2">
    <citation type="journal article" date="2021" name="PeerJ">
        <title>Extensive microbial diversity within the chicken gut microbiome revealed by metagenomics and culture.</title>
        <authorList>
            <person name="Gilroy R."/>
            <person name="Ravi A."/>
            <person name="Getino M."/>
            <person name="Pursley I."/>
            <person name="Horton D.L."/>
            <person name="Alikhan N.F."/>
            <person name="Baker D."/>
            <person name="Gharbi K."/>
            <person name="Hall N."/>
            <person name="Watson M."/>
            <person name="Adriaenssens E.M."/>
            <person name="Foster-Nyarko E."/>
            <person name="Jarju S."/>
            <person name="Secka A."/>
            <person name="Antonio M."/>
            <person name="Oren A."/>
            <person name="Chaudhuri R.R."/>
            <person name="La Ragione R."/>
            <person name="Hildebrand F."/>
            <person name="Pallen M.J."/>
        </authorList>
    </citation>
    <scope>NUCLEOTIDE SEQUENCE</scope>
    <source>
        <strain evidence="5">ChiSxjej2B14-8506</strain>
    </source>
</reference>
<accession>A0A9D1LPN7</accession>
<dbReference type="AlphaFoldDB" id="A0A9D1LPN7"/>
<evidence type="ECO:0000313" key="6">
    <source>
        <dbReference type="Proteomes" id="UP000824123"/>
    </source>
</evidence>
<dbReference type="Gene3D" id="1.10.287.470">
    <property type="entry name" value="Helix hairpin bin"/>
    <property type="match status" value="1"/>
</dbReference>
<evidence type="ECO:0000259" key="4">
    <source>
        <dbReference type="Pfam" id="PF25975"/>
    </source>
</evidence>
<feature type="chain" id="PRO_5038476127" evidence="3">
    <location>
        <begin position="26"/>
        <end position="365"/>
    </location>
</feature>
<gene>
    <name evidence="5" type="ORF">IAC59_00360</name>
</gene>
<feature type="signal peptide" evidence="3">
    <location>
        <begin position="1"/>
        <end position="25"/>
    </location>
</feature>
<evidence type="ECO:0000313" key="5">
    <source>
        <dbReference type="EMBL" id="HIU45692.1"/>
    </source>
</evidence>
<dbReference type="GO" id="GO:0015562">
    <property type="term" value="F:efflux transmembrane transporter activity"/>
    <property type="evidence" value="ECO:0007669"/>
    <property type="project" value="TreeGrafter"/>
</dbReference>
<proteinExistence type="inferred from homology"/>
<dbReference type="Proteomes" id="UP000824123">
    <property type="component" value="Unassembled WGS sequence"/>
</dbReference>
<dbReference type="NCBIfam" id="TIGR01730">
    <property type="entry name" value="RND_mfp"/>
    <property type="match status" value="1"/>
</dbReference>
<evidence type="ECO:0000256" key="3">
    <source>
        <dbReference type="SAM" id="SignalP"/>
    </source>
</evidence>
<reference evidence="5" key="1">
    <citation type="submission" date="2020-10" db="EMBL/GenBank/DDBJ databases">
        <authorList>
            <person name="Gilroy R."/>
        </authorList>
    </citation>
    <scope>NUCLEOTIDE SEQUENCE</scope>
    <source>
        <strain evidence="5">ChiSxjej2B14-8506</strain>
    </source>
</reference>
<dbReference type="InterPro" id="IPR006143">
    <property type="entry name" value="RND_pump_MFP"/>
</dbReference>
<name>A0A9D1LPN7_9FIRM</name>
<sequence>MKAKRVIAGALIPLALFCLPGCSMLPEEEEFRSAPVIRDYQEQEYETTTVKRGDLALTQSLYCRYEPVKEENLSFGVGGVYYEGVYVQKGDYVTAGTLLAELQMGSLKDEIANCESELARLELVREQTERMQQLQLKRHSAYLATLDATQLESAQTLDELRRQLDQEMQAQDDAIYIQQLKLAELEQQRDQRQIVAGMDGTVMYVRTYDDGDTSTENATFIKLSDTESSMFSVETEYYDFLHPGDTFDITCSKVVYPAQVVTAAELGIAEPEPNGEKRTVFLKLLEPAVDLESGDRGTLTLTLDTREDVLYVSADAISSAEGRSFVYYIDEQGMRRMQEVEVGLETGKLTEILSGLDEGDEIILS</sequence>
<dbReference type="EMBL" id="DVNK01000005">
    <property type="protein sequence ID" value="HIU45692.1"/>
    <property type="molecule type" value="Genomic_DNA"/>
</dbReference>
<dbReference type="InterPro" id="IPR058649">
    <property type="entry name" value="CzcB_C"/>
</dbReference>
<dbReference type="Gene3D" id="2.40.420.20">
    <property type="match status" value="1"/>
</dbReference>
<feature type="coiled-coil region" evidence="2">
    <location>
        <begin position="104"/>
        <end position="131"/>
    </location>
</feature>
<feature type="domain" description="CzcB-like C-terminal circularly permuted SH3-like" evidence="4">
    <location>
        <begin position="311"/>
        <end position="363"/>
    </location>
</feature>
<dbReference type="Pfam" id="PF25975">
    <property type="entry name" value="CzcB_C"/>
    <property type="match status" value="1"/>
</dbReference>
<dbReference type="PANTHER" id="PTHR30469:SF15">
    <property type="entry name" value="HLYD FAMILY OF SECRETION PROTEINS"/>
    <property type="match status" value="1"/>
</dbReference>
<organism evidence="5 6">
    <name type="scientific">Candidatus Fimadaptatus faecigallinarum</name>
    <dbReference type="NCBI Taxonomy" id="2840814"/>
    <lineage>
        <taxon>Bacteria</taxon>
        <taxon>Bacillati</taxon>
        <taxon>Bacillota</taxon>
        <taxon>Clostridia</taxon>
        <taxon>Eubacteriales</taxon>
        <taxon>Candidatus Fimadaptatus</taxon>
    </lineage>
</organism>
<dbReference type="PANTHER" id="PTHR30469">
    <property type="entry name" value="MULTIDRUG RESISTANCE PROTEIN MDTA"/>
    <property type="match status" value="1"/>
</dbReference>
<keyword evidence="2" id="KW-0175">Coiled coil</keyword>
<evidence type="ECO:0000256" key="1">
    <source>
        <dbReference type="ARBA" id="ARBA00009477"/>
    </source>
</evidence>
<dbReference type="Gene3D" id="2.40.50.100">
    <property type="match status" value="1"/>
</dbReference>
<keyword evidence="3" id="KW-0732">Signal</keyword>
<protein>
    <submittedName>
        <fullName evidence="5">Efflux RND transporter periplasmic adaptor subunit</fullName>
    </submittedName>
</protein>
<comment type="similarity">
    <text evidence="1">Belongs to the membrane fusion protein (MFP) (TC 8.A.1) family.</text>
</comment>
<comment type="caution">
    <text evidence="5">The sequence shown here is derived from an EMBL/GenBank/DDBJ whole genome shotgun (WGS) entry which is preliminary data.</text>
</comment>
<evidence type="ECO:0000256" key="2">
    <source>
        <dbReference type="SAM" id="Coils"/>
    </source>
</evidence>